<proteinExistence type="predicted"/>
<evidence type="ECO:0000313" key="4">
    <source>
        <dbReference type="Proteomes" id="UP000799441"/>
    </source>
</evidence>
<dbReference type="Proteomes" id="UP000799441">
    <property type="component" value="Unassembled WGS sequence"/>
</dbReference>
<protein>
    <submittedName>
        <fullName evidence="3">Uncharacterized protein</fullName>
    </submittedName>
</protein>
<reference evidence="3" key="1">
    <citation type="journal article" date="2020" name="Stud. Mycol.">
        <title>101 Dothideomycetes genomes: a test case for predicting lifestyles and emergence of pathogens.</title>
        <authorList>
            <person name="Haridas S."/>
            <person name="Albert R."/>
            <person name="Binder M."/>
            <person name="Bloem J."/>
            <person name="Labutti K."/>
            <person name="Salamov A."/>
            <person name="Andreopoulos B."/>
            <person name="Baker S."/>
            <person name="Barry K."/>
            <person name="Bills G."/>
            <person name="Bluhm B."/>
            <person name="Cannon C."/>
            <person name="Castanera R."/>
            <person name="Culley D."/>
            <person name="Daum C."/>
            <person name="Ezra D."/>
            <person name="Gonzalez J."/>
            <person name="Henrissat B."/>
            <person name="Kuo A."/>
            <person name="Liang C."/>
            <person name="Lipzen A."/>
            <person name="Lutzoni F."/>
            <person name="Magnuson J."/>
            <person name="Mondo S."/>
            <person name="Nolan M."/>
            <person name="Ohm R."/>
            <person name="Pangilinan J."/>
            <person name="Park H.-J."/>
            <person name="Ramirez L."/>
            <person name="Alfaro M."/>
            <person name="Sun H."/>
            <person name="Tritt A."/>
            <person name="Yoshinaga Y."/>
            <person name="Zwiers L.-H."/>
            <person name="Turgeon B."/>
            <person name="Goodwin S."/>
            <person name="Spatafora J."/>
            <person name="Crous P."/>
            <person name="Grigoriev I."/>
        </authorList>
    </citation>
    <scope>NUCLEOTIDE SEQUENCE</scope>
    <source>
        <strain evidence="3">CBS 116435</strain>
    </source>
</reference>
<keyword evidence="2" id="KW-1133">Transmembrane helix</keyword>
<sequence length="313" mass="33615">MDDGKRTQSVSPACLSSPPSRRAVWEGWGAREYVCVCICVCVCVCEREKEVQVPVGWQSAVYRTVTTHNPPCNGDKSSAPQSSCTAGRTGRPPHLFGATPAASRKMVGDGEGCSGRPSRCMADACVSCGVLLCLPWGAPGESTGWMVSSGSEYRELTRHRYAALLCSALLCSALLCFAFAWCAAAVRSLLCLLCLGFAPDVTDMLETARPPVDNSICTPPSFALGQWGSLQRPSLASQRVHGPKGQGHSTCARAASLRRASGCHHFASDQTWSRECAWTGGRRREALASRREGARQSYRQIGKFRSCRSTAVS</sequence>
<dbReference type="EMBL" id="MU003777">
    <property type="protein sequence ID" value="KAF2723375.1"/>
    <property type="molecule type" value="Genomic_DNA"/>
</dbReference>
<keyword evidence="4" id="KW-1185">Reference proteome</keyword>
<accession>A0A9P4USR9</accession>
<evidence type="ECO:0000256" key="1">
    <source>
        <dbReference type="SAM" id="MobiDB-lite"/>
    </source>
</evidence>
<name>A0A9P4USR9_9PEZI</name>
<feature type="region of interest" description="Disordered" evidence="1">
    <location>
        <begin position="1"/>
        <end position="21"/>
    </location>
</feature>
<keyword evidence="2" id="KW-0472">Membrane</keyword>
<evidence type="ECO:0000256" key="2">
    <source>
        <dbReference type="SAM" id="Phobius"/>
    </source>
</evidence>
<evidence type="ECO:0000313" key="3">
    <source>
        <dbReference type="EMBL" id="KAF2723375.1"/>
    </source>
</evidence>
<organism evidence="3 4">
    <name type="scientific">Polychaeton citri CBS 116435</name>
    <dbReference type="NCBI Taxonomy" id="1314669"/>
    <lineage>
        <taxon>Eukaryota</taxon>
        <taxon>Fungi</taxon>
        <taxon>Dikarya</taxon>
        <taxon>Ascomycota</taxon>
        <taxon>Pezizomycotina</taxon>
        <taxon>Dothideomycetes</taxon>
        <taxon>Dothideomycetidae</taxon>
        <taxon>Capnodiales</taxon>
        <taxon>Capnodiaceae</taxon>
        <taxon>Polychaeton</taxon>
    </lineage>
</organism>
<dbReference type="AlphaFoldDB" id="A0A9P4USR9"/>
<comment type="caution">
    <text evidence="3">The sequence shown here is derived from an EMBL/GenBank/DDBJ whole genome shotgun (WGS) entry which is preliminary data.</text>
</comment>
<feature type="transmembrane region" description="Helical" evidence="2">
    <location>
        <begin position="161"/>
        <end position="181"/>
    </location>
</feature>
<gene>
    <name evidence="3" type="ORF">K431DRAFT_29123</name>
</gene>
<keyword evidence="2" id="KW-0812">Transmembrane</keyword>